<name>A0AAX1PLM3_AERSA</name>
<accession>A0AAX1PLM3</accession>
<dbReference type="EMBL" id="QLLM01000003">
    <property type="protein sequence ID" value="RAJ07284.1"/>
    <property type="molecule type" value="Genomic_DNA"/>
</dbReference>
<dbReference type="Proteomes" id="UP000249422">
    <property type="component" value="Unassembled WGS sequence"/>
</dbReference>
<dbReference type="AlphaFoldDB" id="A0AAX1PLM3"/>
<evidence type="ECO:0000313" key="2">
    <source>
        <dbReference type="Proteomes" id="UP000249422"/>
    </source>
</evidence>
<comment type="caution">
    <text evidence="1">The sequence shown here is derived from an EMBL/GenBank/DDBJ whole genome shotgun (WGS) entry which is preliminary data.</text>
</comment>
<reference evidence="1 2" key="1">
    <citation type="submission" date="2018-06" db="EMBL/GenBank/DDBJ databases">
        <title>Freshwater and sediment microbial communities from various areas in North America, analyzing microbe dynamics in response to fracking.</title>
        <authorList>
            <person name="Lamendella R."/>
        </authorList>
    </citation>
    <scope>NUCLEOTIDE SEQUENCE [LARGE SCALE GENOMIC DNA]</scope>
    <source>
        <strain evidence="1 2">17</strain>
    </source>
</reference>
<organism evidence="1 2">
    <name type="scientific">Aeromonas salmonicida</name>
    <dbReference type="NCBI Taxonomy" id="645"/>
    <lineage>
        <taxon>Bacteria</taxon>
        <taxon>Pseudomonadati</taxon>
        <taxon>Pseudomonadota</taxon>
        <taxon>Gammaproteobacteria</taxon>
        <taxon>Aeromonadales</taxon>
        <taxon>Aeromonadaceae</taxon>
        <taxon>Aeromonas</taxon>
    </lineage>
</organism>
<proteinExistence type="predicted"/>
<sequence>MQDYFTTLLGGLVITLQPTVFSQLSEFGFKQTASYTRRYGGWPCRTISRLCWGD</sequence>
<protein>
    <submittedName>
        <fullName evidence="1">Uncharacterized protein</fullName>
    </submittedName>
</protein>
<evidence type="ECO:0000313" key="1">
    <source>
        <dbReference type="EMBL" id="RAJ07284.1"/>
    </source>
</evidence>
<gene>
    <name evidence="1" type="ORF">DEU50_103154</name>
</gene>